<keyword evidence="3" id="KW-0862">Zinc</keyword>
<dbReference type="SUPFAM" id="SSF57850">
    <property type="entry name" value="RING/U-box"/>
    <property type="match status" value="1"/>
</dbReference>
<dbReference type="InterPro" id="IPR013083">
    <property type="entry name" value="Znf_RING/FYVE/PHD"/>
</dbReference>
<dbReference type="GO" id="GO:0008270">
    <property type="term" value="F:zinc ion binding"/>
    <property type="evidence" value="ECO:0007669"/>
    <property type="project" value="UniProtKB-KW"/>
</dbReference>
<dbReference type="Pfam" id="PF17123">
    <property type="entry name" value="zf-RING_11"/>
    <property type="match status" value="1"/>
</dbReference>
<feature type="compositionally biased region" description="Low complexity" evidence="5">
    <location>
        <begin position="226"/>
        <end position="235"/>
    </location>
</feature>
<dbReference type="GO" id="GO:0051059">
    <property type="term" value="F:NF-kappaB binding"/>
    <property type="evidence" value="ECO:0007669"/>
    <property type="project" value="Ensembl"/>
</dbReference>
<name>A0A8D0H8I1_SPHPU</name>
<dbReference type="InterPro" id="IPR039133">
    <property type="entry name" value="RNF25"/>
</dbReference>
<dbReference type="GO" id="GO:0006511">
    <property type="term" value="P:ubiquitin-dependent protein catabolic process"/>
    <property type="evidence" value="ECO:0007669"/>
    <property type="project" value="Ensembl"/>
</dbReference>
<evidence type="ECO:0000256" key="1">
    <source>
        <dbReference type="ARBA" id="ARBA00022723"/>
    </source>
</evidence>
<reference evidence="7" key="1">
    <citation type="submission" date="2025-08" db="UniProtKB">
        <authorList>
            <consortium name="Ensembl"/>
        </authorList>
    </citation>
    <scope>IDENTIFICATION</scope>
</reference>
<proteinExistence type="predicted"/>
<reference evidence="7" key="2">
    <citation type="submission" date="2025-09" db="UniProtKB">
        <authorList>
            <consortium name="Ensembl"/>
        </authorList>
    </citation>
    <scope>IDENTIFICATION</scope>
</reference>
<dbReference type="InterPro" id="IPR001841">
    <property type="entry name" value="Znf_RING"/>
</dbReference>
<dbReference type="GO" id="GO:0022626">
    <property type="term" value="C:cytosolic ribosome"/>
    <property type="evidence" value="ECO:0007669"/>
    <property type="project" value="Ensembl"/>
</dbReference>
<sequence>IFQALHLVAKAGLGAPVLYELIEKGKEILTDNNIPHGQCAICLYGFQEREAFTKTPCYHYFHSHCLARYAQHMEREIDMQRQERELHPAPPQQQAAGVQCPVCRKTLAYDLSALQAAPPPQQPMERYQPDAKALQHQEELRLIFQRQQAKGGIIDPEAEKNRYFISLQTPPAAVEVEPLAPSDNAVDAGEEECLPARPEHAGETTNVPGAPALKKEPLSMEHPGRPRLQGQGQQPSSDPLKAPPRESHRLFAGPGGARGCGWRPNRREERGQQSRGRYSQDFPRPHDRGPGAAFVEGSEPLAEGSLLAKAESDLKEGSGSRGRWTPEPGAEAKGREKESLAFSRAEPRAPARAWDCRRWEKSRGRERSNYPRVPRGRGAFRPGARREPCSLETEGGS</sequence>
<feature type="compositionally biased region" description="Basic and acidic residues" evidence="5">
    <location>
        <begin position="213"/>
        <end position="224"/>
    </location>
</feature>
<keyword evidence="1" id="KW-0479">Metal-binding</keyword>
<dbReference type="FunFam" id="3.30.40.10:FF:000215">
    <property type="entry name" value="E3 ubiquitin-protein ligase RNF25"/>
    <property type="match status" value="1"/>
</dbReference>
<feature type="compositionally biased region" description="Low complexity" evidence="5">
    <location>
        <begin position="371"/>
        <end position="382"/>
    </location>
</feature>
<organism evidence="7 8">
    <name type="scientific">Sphenodon punctatus</name>
    <name type="common">Tuatara</name>
    <name type="synonym">Hatteria punctata</name>
    <dbReference type="NCBI Taxonomy" id="8508"/>
    <lineage>
        <taxon>Eukaryota</taxon>
        <taxon>Metazoa</taxon>
        <taxon>Chordata</taxon>
        <taxon>Craniata</taxon>
        <taxon>Vertebrata</taxon>
        <taxon>Euteleostomi</taxon>
        <taxon>Lepidosauria</taxon>
        <taxon>Sphenodontia</taxon>
        <taxon>Sphenodontidae</taxon>
        <taxon>Sphenodon</taxon>
    </lineage>
</organism>
<dbReference type="OMA" id="WEPWEIS"/>
<dbReference type="AlphaFoldDB" id="A0A8D0H8I1"/>
<evidence type="ECO:0000259" key="6">
    <source>
        <dbReference type="PROSITE" id="PS50089"/>
    </source>
</evidence>
<dbReference type="GO" id="GO:0160127">
    <property type="term" value="P:protein-RNA covalent cross-linking repair"/>
    <property type="evidence" value="ECO:0007669"/>
    <property type="project" value="Ensembl"/>
</dbReference>
<keyword evidence="2 4" id="KW-0863">Zinc-finger</keyword>
<dbReference type="PANTHER" id="PTHR13198:SF4">
    <property type="entry name" value="E3 UBIQUITIN-PROTEIN LIGASE RNF25"/>
    <property type="match status" value="1"/>
</dbReference>
<protein>
    <submittedName>
        <fullName evidence="7">Ring finger protein 25</fullName>
    </submittedName>
</protein>
<dbReference type="Ensembl" id="ENSSPUT00000017573.1">
    <property type="protein sequence ID" value="ENSSPUP00000016496.1"/>
    <property type="gene ID" value="ENSSPUG00000012770.1"/>
</dbReference>
<feature type="region of interest" description="Disordered" evidence="5">
    <location>
        <begin position="197"/>
        <end position="397"/>
    </location>
</feature>
<dbReference type="GO" id="GO:0085020">
    <property type="term" value="P:protein K6-linked ubiquitination"/>
    <property type="evidence" value="ECO:0007669"/>
    <property type="project" value="Ensembl"/>
</dbReference>
<evidence type="ECO:0000256" key="2">
    <source>
        <dbReference type="ARBA" id="ARBA00022771"/>
    </source>
</evidence>
<keyword evidence="8" id="KW-1185">Reference proteome</keyword>
<dbReference type="GO" id="GO:0006415">
    <property type="term" value="P:translational termination"/>
    <property type="evidence" value="ECO:0007669"/>
    <property type="project" value="Ensembl"/>
</dbReference>
<evidence type="ECO:0000256" key="5">
    <source>
        <dbReference type="SAM" id="MobiDB-lite"/>
    </source>
</evidence>
<dbReference type="GeneTree" id="ENSGT00390000001557"/>
<feature type="domain" description="RING-type" evidence="6">
    <location>
        <begin position="39"/>
        <end position="104"/>
    </location>
</feature>
<evidence type="ECO:0000256" key="3">
    <source>
        <dbReference type="ARBA" id="ARBA00022833"/>
    </source>
</evidence>
<dbReference type="PANTHER" id="PTHR13198">
    <property type="entry name" value="RING FINGER PROTEIN 25"/>
    <property type="match status" value="1"/>
</dbReference>
<dbReference type="GO" id="GO:0005634">
    <property type="term" value="C:nucleus"/>
    <property type="evidence" value="ECO:0007669"/>
    <property type="project" value="Ensembl"/>
</dbReference>
<dbReference type="Proteomes" id="UP000694392">
    <property type="component" value="Unplaced"/>
</dbReference>
<dbReference type="PROSITE" id="PS50089">
    <property type="entry name" value="ZF_RING_2"/>
    <property type="match status" value="1"/>
</dbReference>
<feature type="compositionally biased region" description="Basic and acidic residues" evidence="5">
    <location>
        <begin position="330"/>
        <end position="369"/>
    </location>
</feature>
<evidence type="ECO:0000256" key="4">
    <source>
        <dbReference type="PROSITE-ProRule" id="PRU00175"/>
    </source>
</evidence>
<dbReference type="CDD" id="cd16470">
    <property type="entry name" value="RING-H2_RNF25"/>
    <property type="match status" value="1"/>
</dbReference>
<gene>
    <name evidence="7" type="primary">RNF25</name>
</gene>
<evidence type="ECO:0000313" key="8">
    <source>
        <dbReference type="Proteomes" id="UP000694392"/>
    </source>
</evidence>
<evidence type="ECO:0000313" key="7">
    <source>
        <dbReference type="Ensembl" id="ENSSPUP00000016496.1"/>
    </source>
</evidence>
<dbReference type="GO" id="GO:0061630">
    <property type="term" value="F:ubiquitin protein ligase activity"/>
    <property type="evidence" value="ECO:0007669"/>
    <property type="project" value="Ensembl"/>
</dbReference>
<dbReference type="Gene3D" id="3.30.40.10">
    <property type="entry name" value="Zinc/RING finger domain, C3HC4 (zinc finger)"/>
    <property type="match status" value="1"/>
</dbReference>
<dbReference type="SMART" id="SM00184">
    <property type="entry name" value="RING"/>
    <property type="match status" value="1"/>
</dbReference>
<accession>A0A8D0H8I1</accession>